<dbReference type="AlphaFoldDB" id="A0A0J1H100"/>
<evidence type="ECO:0008006" key="3">
    <source>
        <dbReference type="Google" id="ProtNLM"/>
    </source>
</evidence>
<reference evidence="1 2" key="1">
    <citation type="submission" date="2015-05" db="EMBL/GenBank/DDBJ databases">
        <title>Photobacterium galathea sp. nov.</title>
        <authorList>
            <person name="Machado H."/>
            <person name="Gram L."/>
        </authorList>
    </citation>
    <scope>NUCLEOTIDE SEQUENCE [LARGE SCALE GENOMIC DNA]</scope>
    <source>
        <strain evidence="1 2">CGMCC 1.12159</strain>
    </source>
</reference>
<dbReference type="EMBL" id="LDOT01000013">
    <property type="protein sequence ID" value="KLV05503.1"/>
    <property type="molecule type" value="Genomic_DNA"/>
</dbReference>
<keyword evidence="2" id="KW-1185">Reference proteome</keyword>
<proteinExistence type="predicted"/>
<sequence length="173" mass="18962">MKKIIIAACLSSLWGCADSHNLNIAESNVSTKINSTNSIYIALSKDGSYGNHYYTGSGNMLSKTIQSSLLKRLNNVEIAKQPELFNDALISAKQGGYDYLFYPTIMHWEDRATEWSAKPDKVTVKISVIDVDTQAEIKSAIVDGKSGLATFGGDHPQDLLPIPVEKFTTALFN</sequence>
<dbReference type="OrthoDB" id="9811335at2"/>
<dbReference type="RefSeq" id="WP_047878932.1">
    <property type="nucleotide sequence ID" value="NZ_LDOT01000013.1"/>
</dbReference>
<organism evidence="1 2">
    <name type="scientific">Photobacterium aquae</name>
    <dbReference type="NCBI Taxonomy" id="1195763"/>
    <lineage>
        <taxon>Bacteria</taxon>
        <taxon>Pseudomonadati</taxon>
        <taxon>Pseudomonadota</taxon>
        <taxon>Gammaproteobacteria</taxon>
        <taxon>Vibrionales</taxon>
        <taxon>Vibrionaceae</taxon>
        <taxon>Photobacterium</taxon>
    </lineage>
</organism>
<gene>
    <name evidence="1" type="ORF">ABT56_11040</name>
</gene>
<protein>
    <recommendedName>
        <fullName evidence="3">DUF4823 domain-containing protein</fullName>
    </recommendedName>
</protein>
<dbReference type="PATRIC" id="fig|1195763.3.peg.2321"/>
<name>A0A0J1H100_9GAMM</name>
<accession>A0A0J1H100</accession>
<dbReference type="InterPro" id="IPR032248">
    <property type="entry name" value="DUF4823"/>
</dbReference>
<evidence type="ECO:0000313" key="1">
    <source>
        <dbReference type="EMBL" id="KLV05503.1"/>
    </source>
</evidence>
<evidence type="ECO:0000313" key="2">
    <source>
        <dbReference type="Proteomes" id="UP000036097"/>
    </source>
</evidence>
<comment type="caution">
    <text evidence="1">The sequence shown here is derived from an EMBL/GenBank/DDBJ whole genome shotgun (WGS) entry which is preliminary data.</text>
</comment>
<dbReference type="Pfam" id="PF16105">
    <property type="entry name" value="DUF4823"/>
    <property type="match status" value="1"/>
</dbReference>
<dbReference type="Proteomes" id="UP000036097">
    <property type="component" value="Unassembled WGS sequence"/>
</dbReference>